<dbReference type="PROSITE" id="PS51257">
    <property type="entry name" value="PROKAR_LIPOPROTEIN"/>
    <property type="match status" value="1"/>
</dbReference>
<sequence length="217" mass="23131">MTDIPRLPSLVPFLCGAAVVLAVSACGDKTPASVQEAAGALTGGKSLAFDDGADVCFREVSALLPAETKVQEISSYFGEDGKLQVCTVDYQDPQDPRKLVGQRFDAHSGKFSEPYQIELSVSGNAADFRLEDYLVPLSQVDTSGLGATVEGLKPSLDEVYGSYRWVSVNLESPGPFNQVHTLRLNLEGRLAANDVRNTGSAWLALGGNEVVRNALLP</sequence>
<evidence type="ECO:0000313" key="1">
    <source>
        <dbReference type="EMBL" id="ADV28577.1"/>
    </source>
</evidence>
<evidence type="ECO:0008006" key="3">
    <source>
        <dbReference type="Google" id="ProtNLM"/>
    </source>
</evidence>
<gene>
    <name evidence="1" type="ordered locus">Psesu_2750</name>
</gene>
<dbReference type="KEGG" id="psu:Psesu_2750"/>
<reference evidence="1 2" key="1">
    <citation type="submission" date="2011-01" db="EMBL/GenBank/DDBJ databases">
        <title>Complete sequence of Pseudoxanthomonas suwonensis 11-1.</title>
        <authorList>
            <consortium name="US DOE Joint Genome Institute"/>
            <person name="Lucas S."/>
            <person name="Copeland A."/>
            <person name="Lapidus A."/>
            <person name="Cheng J.-F."/>
            <person name="Goodwin L."/>
            <person name="Pitluck S."/>
            <person name="Teshima H."/>
            <person name="Detter J.C."/>
            <person name="Han C."/>
            <person name="Tapia R."/>
            <person name="Land M."/>
            <person name="Hauser L."/>
            <person name="Kyrpides N."/>
            <person name="Ivanova N."/>
            <person name="Ovchinnikova G."/>
            <person name="Siebers A.K."/>
            <person name="Allgaier M."/>
            <person name="Thelen M.P."/>
            <person name="Hugenholtz P."/>
            <person name="Gladden J."/>
            <person name="Woyke T."/>
        </authorList>
    </citation>
    <scope>NUCLEOTIDE SEQUENCE [LARGE SCALE GENOMIC DNA]</scope>
    <source>
        <strain evidence="2">11-1</strain>
    </source>
</reference>
<dbReference type="AlphaFoldDB" id="E6WWM8"/>
<dbReference type="eggNOG" id="ENOG503406S">
    <property type="taxonomic scope" value="Bacteria"/>
</dbReference>
<dbReference type="RefSeq" id="WP_013536403.1">
    <property type="nucleotide sequence ID" value="NC_014924.1"/>
</dbReference>
<organism evidence="1 2">
    <name type="scientific">Pseudoxanthomonas suwonensis (strain 11-1)</name>
    <dbReference type="NCBI Taxonomy" id="743721"/>
    <lineage>
        <taxon>Bacteria</taxon>
        <taxon>Pseudomonadati</taxon>
        <taxon>Pseudomonadota</taxon>
        <taxon>Gammaproteobacteria</taxon>
        <taxon>Lysobacterales</taxon>
        <taxon>Lysobacteraceae</taxon>
        <taxon>Pseudoxanthomonas</taxon>
    </lineage>
</organism>
<evidence type="ECO:0000313" key="2">
    <source>
        <dbReference type="Proteomes" id="UP000008632"/>
    </source>
</evidence>
<proteinExistence type="predicted"/>
<dbReference type="Proteomes" id="UP000008632">
    <property type="component" value="Chromosome"/>
</dbReference>
<dbReference type="HOGENOM" id="CLU_1271414_0_0_6"/>
<name>E6WWM8_PSEUU</name>
<accession>E6WWM8</accession>
<keyword evidence="2" id="KW-1185">Reference proteome</keyword>
<dbReference type="OrthoDB" id="6476773at2"/>
<protein>
    <recommendedName>
        <fullName evidence="3">Lipoprotein</fullName>
    </recommendedName>
</protein>
<dbReference type="EMBL" id="CP002446">
    <property type="protein sequence ID" value="ADV28577.1"/>
    <property type="molecule type" value="Genomic_DNA"/>
</dbReference>